<dbReference type="InterPro" id="IPR012677">
    <property type="entry name" value="Nucleotide-bd_a/b_plait_sf"/>
</dbReference>
<dbReference type="PANTHER" id="PTHR48033:SF9">
    <property type="entry name" value="TAR DNA-BINDING PROTEIN 43"/>
    <property type="match status" value="1"/>
</dbReference>
<dbReference type="AlphaFoldDB" id="A0A811Z811"/>
<comment type="subcellular location">
    <subcellularLocation>
        <location evidence="1">Nucleus</location>
    </subcellularLocation>
</comment>
<keyword evidence="2" id="KW-0539">Nucleus</keyword>
<dbReference type="EMBL" id="CAJHUB010000759">
    <property type="protein sequence ID" value="CAD7684762.1"/>
    <property type="molecule type" value="Genomic_DNA"/>
</dbReference>
<dbReference type="InterPro" id="IPR035979">
    <property type="entry name" value="RBD_domain_sf"/>
</dbReference>
<dbReference type="GO" id="GO:0000785">
    <property type="term" value="C:chromatin"/>
    <property type="evidence" value="ECO:0007669"/>
    <property type="project" value="TreeGrafter"/>
</dbReference>
<dbReference type="GO" id="GO:0003723">
    <property type="term" value="F:RNA binding"/>
    <property type="evidence" value="ECO:0007669"/>
    <property type="project" value="TreeGrafter"/>
</dbReference>
<gene>
    <name evidence="4" type="ORF">NYPRO_LOCUS17555</name>
</gene>
<dbReference type="Proteomes" id="UP000645828">
    <property type="component" value="Unassembled WGS sequence"/>
</dbReference>
<reference evidence="4" key="1">
    <citation type="submission" date="2020-12" db="EMBL/GenBank/DDBJ databases">
        <authorList>
            <consortium name="Molecular Ecology Group"/>
        </authorList>
    </citation>
    <scope>NUCLEOTIDE SEQUENCE</scope>
    <source>
        <strain evidence="4">TBG_1078</strain>
    </source>
</reference>
<dbReference type="GO" id="GO:0010468">
    <property type="term" value="P:regulation of gene expression"/>
    <property type="evidence" value="ECO:0007669"/>
    <property type="project" value="TreeGrafter"/>
</dbReference>
<evidence type="ECO:0000313" key="4">
    <source>
        <dbReference type="EMBL" id="CAD7684762.1"/>
    </source>
</evidence>
<organism evidence="4 5">
    <name type="scientific">Nyctereutes procyonoides</name>
    <name type="common">Raccoon dog</name>
    <name type="synonym">Canis procyonoides</name>
    <dbReference type="NCBI Taxonomy" id="34880"/>
    <lineage>
        <taxon>Eukaryota</taxon>
        <taxon>Metazoa</taxon>
        <taxon>Chordata</taxon>
        <taxon>Craniata</taxon>
        <taxon>Vertebrata</taxon>
        <taxon>Euteleostomi</taxon>
        <taxon>Mammalia</taxon>
        <taxon>Eutheria</taxon>
        <taxon>Laurasiatheria</taxon>
        <taxon>Carnivora</taxon>
        <taxon>Caniformia</taxon>
        <taxon>Canidae</taxon>
        <taxon>Nyctereutes</taxon>
    </lineage>
</organism>
<proteinExistence type="predicted"/>
<evidence type="ECO:0000256" key="2">
    <source>
        <dbReference type="ARBA" id="ARBA00023242"/>
    </source>
</evidence>
<evidence type="ECO:0000259" key="3">
    <source>
        <dbReference type="Pfam" id="PF20910"/>
    </source>
</evidence>
<dbReference type="SUPFAM" id="SSF54928">
    <property type="entry name" value="RNA-binding domain, RBD"/>
    <property type="match status" value="1"/>
</dbReference>
<dbReference type="PANTHER" id="PTHR48033">
    <property type="entry name" value="RNA-BINDING (RRM/RBD/RNP MOTIFS) FAMILY PROTEIN"/>
    <property type="match status" value="1"/>
</dbReference>
<dbReference type="InterPro" id="IPR049124">
    <property type="entry name" value="TDP-43_C"/>
</dbReference>
<accession>A0A811Z811</accession>
<comment type="caution">
    <text evidence="4">The sequence shown here is derived from an EMBL/GenBank/DDBJ whole genome shotgun (WGS) entry which is preliminary data.</text>
</comment>
<evidence type="ECO:0000256" key="1">
    <source>
        <dbReference type="ARBA" id="ARBA00004123"/>
    </source>
</evidence>
<sequence>MEGKIHPPSQTSLGLFPYIHCHPKNSHKLFHIIFAAWLPKKKLKTTETSKEYFNTFGDVPVDQIKKDTKTSCSWQFGSVHFMEYETQVKVTSQQHMIDGQWCHCKLPNSKQSPNEPLRSRRMFVACRSTEDMTAICQDREVVDIFIPKPFRSSAFVTFADDRESAFIYQMLSLSTIITDRSGRFGGNPGGFGNQGGFRSRRGGAGVNFGAFSVNPAAAHAELHNSWGFMGMLASQQSQPGPCGNNQIQGNMQREPNRAFGSGNSSYSRSNSGAAMGWGSASNARSGSGFHRGFGSSVYSKSSGWEMQAVELV</sequence>
<name>A0A811Z811_NYCPR</name>
<dbReference type="GO" id="GO:0005654">
    <property type="term" value="C:nucleoplasm"/>
    <property type="evidence" value="ECO:0007669"/>
    <property type="project" value="TreeGrafter"/>
</dbReference>
<dbReference type="Gene3D" id="3.30.70.330">
    <property type="match status" value="1"/>
</dbReference>
<keyword evidence="5" id="KW-1185">Reference proteome</keyword>
<dbReference type="Pfam" id="PF20910">
    <property type="entry name" value="TDP-43_C"/>
    <property type="match status" value="1"/>
</dbReference>
<evidence type="ECO:0000313" key="5">
    <source>
        <dbReference type="Proteomes" id="UP000645828"/>
    </source>
</evidence>
<protein>
    <submittedName>
        <fullName evidence="4">(raccoon dog) hypothetical protein</fullName>
    </submittedName>
</protein>
<feature type="domain" description="TAR DNA-binding protein 43 C-terminal" evidence="3">
    <location>
        <begin position="178"/>
        <end position="263"/>
    </location>
</feature>